<dbReference type="RefSeq" id="XP_022152288.1">
    <property type="nucleotide sequence ID" value="XM_022296596.1"/>
</dbReference>
<dbReference type="InterPro" id="IPR013238">
    <property type="entry name" value="RNA_pol_III_Rbc25"/>
</dbReference>
<reference evidence="8" key="1">
    <citation type="submission" date="2025-08" db="UniProtKB">
        <authorList>
            <consortium name="RefSeq"/>
        </authorList>
    </citation>
    <scope>IDENTIFICATION</scope>
    <source>
        <strain evidence="8">OHB3-1</strain>
    </source>
</reference>
<dbReference type="PANTHER" id="PTHR12709">
    <property type="entry name" value="DNA-DIRECTED RNA POLYMERASE II, III"/>
    <property type="match status" value="1"/>
</dbReference>
<evidence type="ECO:0000313" key="8">
    <source>
        <dbReference type="RefSeq" id="XP_022152288.1"/>
    </source>
</evidence>
<evidence type="ECO:0000313" key="7">
    <source>
        <dbReference type="Proteomes" id="UP000504603"/>
    </source>
</evidence>
<dbReference type="SUPFAM" id="SSF50249">
    <property type="entry name" value="Nucleic acid-binding proteins"/>
    <property type="match status" value="1"/>
</dbReference>
<dbReference type="GO" id="GO:0006384">
    <property type="term" value="P:transcription initiation at RNA polymerase III promoter"/>
    <property type="evidence" value="ECO:0007669"/>
    <property type="project" value="TreeGrafter"/>
</dbReference>
<gene>
    <name evidence="8" type="primary">LOC111020040</name>
</gene>
<dbReference type="PANTHER" id="PTHR12709:SF1">
    <property type="entry name" value="DNA-DIRECTED RNA POLYMERASE III SUBUNIT RPC8"/>
    <property type="match status" value="1"/>
</dbReference>
<comment type="similarity">
    <text evidence="2">Belongs to the eukaryotic RPB7/RPC8 RNA polymerase subunit family.</text>
</comment>
<dbReference type="GeneID" id="111020040"/>
<keyword evidence="7" id="KW-1185">Reference proteome</keyword>
<name>A0A6J1DEG7_MOMCH</name>
<comment type="function">
    <text evidence="5">DNA-dependent RNA polymerase which catalyzes the transcription of DNA into RNA using the four ribonucleoside triphosphates as substrates.</text>
</comment>
<keyword evidence="4 5" id="KW-0804">Transcription</keyword>
<organism evidence="7 8">
    <name type="scientific">Momordica charantia</name>
    <name type="common">Bitter gourd</name>
    <name type="synonym">Balsam pear</name>
    <dbReference type="NCBI Taxonomy" id="3673"/>
    <lineage>
        <taxon>Eukaryota</taxon>
        <taxon>Viridiplantae</taxon>
        <taxon>Streptophyta</taxon>
        <taxon>Embryophyta</taxon>
        <taxon>Tracheophyta</taxon>
        <taxon>Spermatophyta</taxon>
        <taxon>Magnoliopsida</taxon>
        <taxon>eudicotyledons</taxon>
        <taxon>Gunneridae</taxon>
        <taxon>Pentapetalae</taxon>
        <taxon>rosids</taxon>
        <taxon>fabids</taxon>
        <taxon>Cucurbitales</taxon>
        <taxon>Cucurbitaceae</taxon>
        <taxon>Momordiceae</taxon>
        <taxon>Momordica</taxon>
    </lineage>
</organism>
<comment type="subcellular location">
    <subcellularLocation>
        <location evidence="1 5">Nucleus</location>
    </subcellularLocation>
</comment>
<dbReference type="AlphaFoldDB" id="A0A6J1DEG7"/>
<protein>
    <recommendedName>
        <fullName evidence="5">DNA-directed RNA polymerase subunit</fullName>
    </recommendedName>
</protein>
<evidence type="ECO:0000256" key="1">
    <source>
        <dbReference type="ARBA" id="ARBA00004123"/>
    </source>
</evidence>
<dbReference type="Proteomes" id="UP000504603">
    <property type="component" value="Unplaced"/>
</dbReference>
<evidence type="ECO:0000256" key="4">
    <source>
        <dbReference type="ARBA" id="ARBA00023163"/>
    </source>
</evidence>
<dbReference type="InterPro" id="IPR012340">
    <property type="entry name" value="NA-bd_OB-fold"/>
</dbReference>
<evidence type="ECO:0000256" key="5">
    <source>
        <dbReference type="RuleBase" id="RU369086"/>
    </source>
</evidence>
<dbReference type="Gene3D" id="2.40.50.140">
    <property type="entry name" value="Nucleic acid-binding proteins"/>
    <property type="match status" value="1"/>
</dbReference>
<evidence type="ECO:0000256" key="2">
    <source>
        <dbReference type="ARBA" id="ARBA00009307"/>
    </source>
</evidence>
<dbReference type="Pfam" id="PF08292">
    <property type="entry name" value="RNA_pol_Rbc25"/>
    <property type="match status" value="1"/>
</dbReference>
<evidence type="ECO:0000259" key="6">
    <source>
        <dbReference type="Pfam" id="PF08292"/>
    </source>
</evidence>
<evidence type="ECO:0000256" key="3">
    <source>
        <dbReference type="ARBA" id="ARBA00022478"/>
    </source>
</evidence>
<proteinExistence type="inferred from homology"/>
<dbReference type="InterPro" id="IPR036898">
    <property type="entry name" value="RNA_pol_Rpb7-like_N_sf"/>
</dbReference>
<accession>A0A6J1DEG7</accession>
<dbReference type="Gene3D" id="3.30.1490.120">
    <property type="entry name" value="RNA polymerase Rpb7-like, N-terminal domain"/>
    <property type="match status" value="1"/>
</dbReference>
<keyword evidence="5" id="KW-0539">Nucleus</keyword>
<dbReference type="OrthoDB" id="10256606at2759"/>
<dbReference type="SUPFAM" id="SSF88798">
    <property type="entry name" value="N-terminal, heterodimerisation domain of RBP7 (RpoE)"/>
    <property type="match status" value="1"/>
</dbReference>
<sequence>MADTPASNGSRTRMQRLKECVFVGTIRLEEHPKCSTLAESSTHYVCLRACFTYLSLMLLRVVANLGLCISVYDIRSVDGGFIFPSDGAATYKVVFTLIVFRPYVGEIIIGKVKESDANGLRISLGFFEDIYVPIHLLPTPSEFKPDSKNGGKRRWVWDYDGQPYDIYETDEIKFRIHNIEYPAIPVEQPKESNEKFLTEEQQPKESTSNVKAFAPMIVTGTIDYDGLGPVSWWDGSGDVDPEAEVGAEEDS</sequence>
<feature type="domain" description="RNA polymerase III subunit Rpc25" evidence="6">
    <location>
        <begin position="106"/>
        <end position="233"/>
    </location>
</feature>
<dbReference type="InterPro" id="IPR045113">
    <property type="entry name" value="Rpb7-like"/>
</dbReference>
<keyword evidence="3 5" id="KW-0240">DNA-directed RNA polymerase</keyword>
<dbReference type="GO" id="GO:0005666">
    <property type="term" value="C:RNA polymerase III complex"/>
    <property type="evidence" value="ECO:0007669"/>
    <property type="project" value="TreeGrafter"/>
</dbReference>
<dbReference type="KEGG" id="mcha:111020040"/>